<evidence type="ECO:0000313" key="1">
    <source>
        <dbReference type="EMBL" id="DAD97878.1"/>
    </source>
</evidence>
<organism evidence="1">
    <name type="scientific">Myoviridae sp. ctkmZ20</name>
    <dbReference type="NCBI Taxonomy" id="2825166"/>
    <lineage>
        <taxon>Viruses</taxon>
        <taxon>Duplodnaviria</taxon>
        <taxon>Heunggongvirae</taxon>
        <taxon>Uroviricota</taxon>
        <taxon>Caudoviricetes</taxon>
    </lineage>
</organism>
<name>A0A8S5NT17_9CAUD</name>
<proteinExistence type="predicted"/>
<sequence>MEPSVNATLVESLDCRRDRRHPVDVHNCVVVSKEWSKQVARTILEIVTRSEQEVVVALSITVRIGYHRLLCLAGSCCFYEYRILRYNTECCGQSKLPYVCASLGCLLDTSNRNCCTCAIESIRGYHDVISNERYVLVAITYNKECCVSITGLLCALVRLKNLNCCACVAIDARIILQEVTGVNLCRTLERVEQLTTSCRSTESILCGANQLDEYIADTADFATSLDEGTTWQEAATIHPFTVIRRNCSHNQ</sequence>
<accession>A0A8S5NT17</accession>
<reference evidence="1" key="1">
    <citation type="journal article" date="2021" name="Proc. Natl. Acad. Sci. U.S.A.">
        <title>A Catalog of Tens of Thousands of Viruses from Human Metagenomes Reveals Hidden Associations with Chronic Diseases.</title>
        <authorList>
            <person name="Tisza M.J."/>
            <person name="Buck C.B."/>
        </authorList>
    </citation>
    <scope>NUCLEOTIDE SEQUENCE</scope>
    <source>
        <strain evidence="1">CtkmZ20</strain>
    </source>
</reference>
<dbReference type="EMBL" id="BK015248">
    <property type="protein sequence ID" value="DAD97878.1"/>
    <property type="molecule type" value="Genomic_DNA"/>
</dbReference>
<protein>
    <submittedName>
        <fullName evidence="1">Uncharacterized protein</fullName>
    </submittedName>
</protein>